<keyword evidence="2" id="KW-1185">Reference proteome</keyword>
<organism evidence="1 2">
    <name type="scientific">Oceanobacillus sojae</name>
    <dbReference type="NCBI Taxonomy" id="582851"/>
    <lineage>
        <taxon>Bacteria</taxon>
        <taxon>Bacillati</taxon>
        <taxon>Bacillota</taxon>
        <taxon>Bacilli</taxon>
        <taxon>Bacillales</taxon>
        <taxon>Bacillaceae</taxon>
        <taxon>Oceanobacillus</taxon>
    </lineage>
</organism>
<accession>A0A511ZPB4</accession>
<proteinExistence type="predicted"/>
<dbReference type="EMBL" id="BJYM01000020">
    <property type="protein sequence ID" value="GEN89288.1"/>
    <property type="molecule type" value="Genomic_DNA"/>
</dbReference>
<dbReference type="Proteomes" id="UP000321558">
    <property type="component" value="Unassembled WGS sequence"/>
</dbReference>
<dbReference type="AlphaFoldDB" id="A0A511ZPB4"/>
<evidence type="ECO:0000313" key="2">
    <source>
        <dbReference type="Proteomes" id="UP000321558"/>
    </source>
</evidence>
<sequence length="70" mass="7968">MHRLIMQSFPEKFLLKFVFKKYDEKDQSAKTVTSCYTADTSTSCASKVQGDELLPQDVVTSALSTRRGRF</sequence>
<name>A0A511ZPB4_9BACI</name>
<reference evidence="1 2" key="1">
    <citation type="submission" date="2019-07" db="EMBL/GenBank/DDBJ databases">
        <title>Whole genome shotgun sequence of Oceanobacillus sojae NBRC 105379.</title>
        <authorList>
            <person name="Hosoyama A."/>
            <person name="Uohara A."/>
            <person name="Ohji S."/>
            <person name="Ichikawa N."/>
        </authorList>
    </citation>
    <scope>NUCLEOTIDE SEQUENCE [LARGE SCALE GENOMIC DNA]</scope>
    <source>
        <strain evidence="1 2">NBRC 105379</strain>
    </source>
</reference>
<comment type="caution">
    <text evidence="1">The sequence shown here is derived from an EMBL/GenBank/DDBJ whole genome shotgun (WGS) entry which is preliminary data.</text>
</comment>
<protein>
    <submittedName>
        <fullName evidence="1">Uncharacterized protein</fullName>
    </submittedName>
</protein>
<evidence type="ECO:0000313" key="1">
    <source>
        <dbReference type="EMBL" id="GEN89288.1"/>
    </source>
</evidence>
<gene>
    <name evidence="1" type="ORF">OSO01_40270</name>
</gene>